<dbReference type="RefSeq" id="WP_133588633.1">
    <property type="nucleotide sequence ID" value="NZ_CP037953.1"/>
</dbReference>
<dbReference type="SUPFAM" id="SSF53756">
    <property type="entry name" value="UDP-Glycosyltransferase/glycogen phosphorylase"/>
    <property type="match status" value="1"/>
</dbReference>
<dbReference type="OrthoDB" id="9793805at2"/>
<dbReference type="AlphaFoldDB" id="A0A4V3D817"/>
<organism evidence="1 2">
    <name type="scientific">Permianibacter aggregans</name>
    <dbReference type="NCBI Taxonomy" id="1510150"/>
    <lineage>
        <taxon>Bacteria</taxon>
        <taxon>Pseudomonadati</taxon>
        <taxon>Pseudomonadota</taxon>
        <taxon>Gammaproteobacteria</taxon>
        <taxon>Pseudomonadales</taxon>
        <taxon>Pseudomonadaceae</taxon>
        <taxon>Permianibacter</taxon>
    </lineage>
</organism>
<evidence type="ECO:0000313" key="2">
    <source>
        <dbReference type="Proteomes" id="UP000295375"/>
    </source>
</evidence>
<dbReference type="Proteomes" id="UP000295375">
    <property type="component" value="Unassembled WGS sequence"/>
</dbReference>
<reference evidence="1 2" key="1">
    <citation type="submission" date="2019-03" db="EMBL/GenBank/DDBJ databases">
        <title>Genomic Encyclopedia of Type Strains, Phase IV (KMG-IV): sequencing the most valuable type-strain genomes for metagenomic binning, comparative biology and taxonomic classification.</title>
        <authorList>
            <person name="Goeker M."/>
        </authorList>
    </citation>
    <scope>NUCLEOTIDE SEQUENCE [LARGE SCALE GENOMIC DNA]</scope>
    <source>
        <strain evidence="1 2">DSM 103792</strain>
    </source>
</reference>
<dbReference type="EMBL" id="SNYM01000003">
    <property type="protein sequence ID" value="TDQ49907.1"/>
    <property type="molecule type" value="Genomic_DNA"/>
</dbReference>
<dbReference type="InterPro" id="IPR005262">
    <property type="entry name" value="MJ1255-like"/>
</dbReference>
<dbReference type="NCBIfam" id="TIGR00661">
    <property type="entry name" value="MJ1255"/>
    <property type="match status" value="1"/>
</dbReference>
<evidence type="ECO:0000313" key="1">
    <source>
        <dbReference type="EMBL" id="TDQ49907.1"/>
    </source>
</evidence>
<dbReference type="Gene3D" id="3.40.50.2000">
    <property type="entry name" value="Glycogen Phosphorylase B"/>
    <property type="match status" value="1"/>
</dbReference>
<proteinExistence type="predicted"/>
<accession>A0A4V3D817</accession>
<gene>
    <name evidence="1" type="ORF">EV696_103281</name>
</gene>
<protein>
    <submittedName>
        <fullName evidence="1">Uncharacterized protein (TIGR00661 family)</fullName>
    </submittedName>
</protein>
<keyword evidence="2" id="KW-1185">Reference proteome</keyword>
<dbReference type="Pfam" id="PF13528">
    <property type="entry name" value="Glyco_trans_1_3"/>
    <property type="match status" value="2"/>
</dbReference>
<name>A0A4V3D817_9GAMM</name>
<comment type="caution">
    <text evidence="1">The sequence shown here is derived from an EMBL/GenBank/DDBJ whole genome shotgun (WGS) entry which is preliminary data.</text>
</comment>
<sequence length="363" mass="40583">MMRLLYGVQGTGNGHLTRARAMLPALRDCGFEVDVLVSGRDRLALFGTESFGDFQWRQGMSFVMEKGHIAPLKTLVNLQLKRFFRDVSALSLAQYDLVVTDFEPVTAWAAMRQRVRCVGLGHQYAFRHRIPTKGINIPSRLTMRYFAPVDQPIGLHWHHFGEPILPPILEAFSAPVEVRDNHFLVYLPFEDTADLLALLKPFSQCHFDLYAGVSQREQHGNVTVHPFSREGFAQHLLHCEGVITGAGFELPSEAIVLGKKLLVRPLQAQLEQESNAKALQLLQRADVMHRLEPEAVARLLAQPASTPVVYPNVAQKVARWLSAASPQPVAELARECWQQTQGIELMAKHLPAPQTIIAAAQRG</sequence>